<dbReference type="RefSeq" id="WP_091531808.1">
    <property type="nucleotide sequence ID" value="NZ_LT629772.1"/>
</dbReference>
<reference evidence="1 2" key="1">
    <citation type="submission" date="2016-10" db="EMBL/GenBank/DDBJ databases">
        <authorList>
            <person name="de Groot N.N."/>
        </authorList>
    </citation>
    <scope>NUCLEOTIDE SEQUENCE [LARGE SCALE GENOMIC DNA]</scope>
    <source>
        <strain evidence="1 2">DSM 21800</strain>
    </source>
</reference>
<dbReference type="STRING" id="630515.SAMN04489812_0660"/>
<sequence length="274" mass="30903">MIRVGISGWTYQPWRGSFYPAGLPHRQELGYAAERLTSIEVNGTFYALQRPSSFANWREQTPDDFVFSVKGGRFITHMKRLLDPQLSLANFFASGPLALADKLGPMLWQLAPDLTYDAGRLTAFFDALPRTHAEAIAVGSEHDDRLDQDRVHLQSATPERPIRHAVEVRNDTFNTPELIDLLHDHRIALVIADTAGRWPQIEQLTTDFGYLRLHGADELYVSGYPPSALDAWADKINSWADQVDDVFVYFDNDAKVRAPYDAIGLIERLSESTS</sequence>
<dbReference type="OrthoDB" id="9780310at2"/>
<accession>A0A1H1NV35</accession>
<organism evidence="1 2">
    <name type="scientific">Microlunatus soli</name>
    <dbReference type="NCBI Taxonomy" id="630515"/>
    <lineage>
        <taxon>Bacteria</taxon>
        <taxon>Bacillati</taxon>
        <taxon>Actinomycetota</taxon>
        <taxon>Actinomycetes</taxon>
        <taxon>Propionibacteriales</taxon>
        <taxon>Propionibacteriaceae</taxon>
        <taxon>Microlunatus</taxon>
    </lineage>
</organism>
<protein>
    <submittedName>
        <fullName evidence="1">Uncharacterized conserved protein YecE, DUF72 family</fullName>
    </submittedName>
</protein>
<dbReference type="PANTHER" id="PTHR30348">
    <property type="entry name" value="UNCHARACTERIZED PROTEIN YECE"/>
    <property type="match status" value="1"/>
</dbReference>
<dbReference type="PANTHER" id="PTHR30348:SF4">
    <property type="entry name" value="DUF72 DOMAIN-CONTAINING PROTEIN"/>
    <property type="match status" value="1"/>
</dbReference>
<evidence type="ECO:0000313" key="1">
    <source>
        <dbReference type="EMBL" id="SDS02828.1"/>
    </source>
</evidence>
<dbReference type="Gene3D" id="3.20.20.410">
    <property type="entry name" value="Protein of unknown function UPF0759"/>
    <property type="match status" value="1"/>
</dbReference>
<dbReference type="AlphaFoldDB" id="A0A1H1NV35"/>
<keyword evidence="2" id="KW-1185">Reference proteome</keyword>
<evidence type="ECO:0000313" key="2">
    <source>
        <dbReference type="Proteomes" id="UP000199103"/>
    </source>
</evidence>
<dbReference type="InterPro" id="IPR036520">
    <property type="entry name" value="UPF0759_sf"/>
</dbReference>
<dbReference type="EMBL" id="LT629772">
    <property type="protein sequence ID" value="SDS02828.1"/>
    <property type="molecule type" value="Genomic_DNA"/>
</dbReference>
<dbReference type="Pfam" id="PF01904">
    <property type="entry name" value="DUF72"/>
    <property type="match status" value="1"/>
</dbReference>
<dbReference type="Proteomes" id="UP000199103">
    <property type="component" value="Chromosome I"/>
</dbReference>
<proteinExistence type="predicted"/>
<dbReference type="SUPFAM" id="SSF117396">
    <property type="entry name" value="TM1631-like"/>
    <property type="match status" value="1"/>
</dbReference>
<name>A0A1H1NV35_9ACTN</name>
<dbReference type="InterPro" id="IPR002763">
    <property type="entry name" value="DUF72"/>
</dbReference>
<gene>
    <name evidence="1" type="ORF">SAMN04489812_0660</name>
</gene>